<dbReference type="CDD" id="cd01098">
    <property type="entry name" value="PAN_AP_plant"/>
    <property type="match status" value="1"/>
</dbReference>
<sequence>MRAFTGMHPSLILLFISFSFSIAIRDTVTPNNPLPDNETLISSDGSFSLGFFRPSSISSNLYLGLWYSNITPKTIVWVANRKDPVINSTAVLSISTNGNLLITNQSSTIIWSSGVTNVTNPVAQLLDTGNLVVRSDDDGQSYAWQGFDHPTDTLIAGMKLGVDFTKGLNRTLTAWTSSTDPSPSQYYVMMDIRGSPELVIGEGSEKMWRSGPWNGEGYSGIPETLTYSGFNFNFTNNKQEITYSFTTNQSLVSRVTVNASGIVQRWLLVDSSGLWNLMWYTPSDQCDFSPPCGPYATCNPNNSPKCDCIQGFKPKSPDKWVFRDATDGCVRKTPLDCKNGTDGFLTVPKTKLADTWNVTVDTSLSLVECKAKCLNTCACNAYAPSDVRNGGSGCIIWTSELTDLRVFVSDAYGQDLYVRMTAADLGSSSSTNSRKSNSHKWLIIIIVLALLILILACIGGLLRRRRKRRQTRGVLAVTTSFHDRSNRRVDNLELSGGNDLELPLLDLGTVQSATDHFSNANKLGEGGFGPVYKGRLRNGQEIAVKRLSKSSVQGLVEFKNEVMLIAKLQHRNLVRLLGCCIEGEERILVYEYMPNKSLDFFLFGKSKDQVLEWPTRFKIIMGIARGLLYLHQDSRLRVIHRDLKASNILLDEEMNPKISDFGMARIFGGDEAEGNTRKIVGTYGYMSPEYAMHGVFSQKSDVFSFGVLVLEIITGKKNRGLYLADRHTNLLDRVWSSWKEGNSLQVVDESIKSSYDMNEVIRCINVGLLCVQNHTEDRPLMASVVLMLSGDSVLSTYPKEPGVPLRRVPHQSESSSSKQDTSSTNEMSMTLFEGR</sequence>
<evidence type="ECO:0000256" key="9">
    <source>
        <dbReference type="ARBA" id="ARBA00022840"/>
    </source>
</evidence>
<dbReference type="InterPro" id="IPR000742">
    <property type="entry name" value="EGF"/>
</dbReference>
<dbReference type="AlphaFoldDB" id="A0AB40CK88"/>
<keyword evidence="6 18" id="KW-0732">Signal</keyword>
<dbReference type="InterPro" id="IPR008271">
    <property type="entry name" value="Ser/Thr_kinase_AS"/>
</dbReference>
<dbReference type="CDD" id="cd00053">
    <property type="entry name" value="EGF"/>
    <property type="match status" value="1"/>
</dbReference>
<evidence type="ECO:0000256" key="15">
    <source>
        <dbReference type="PROSITE-ProRule" id="PRU00076"/>
    </source>
</evidence>
<feature type="chain" id="PRO_5044187793" description="Receptor-like serine/threonine-protein kinase" evidence="18">
    <location>
        <begin position="24"/>
        <end position="835"/>
    </location>
</feature>
<accession>A0AB40CK88</accession>
<evidence type="ECO:0000313" key="23">
    <source>
        <dbReference type="Proteomes" id="UP001515500"/>
    </source>
</evidence>
<feature type="domain" description="Bulb-type lectin" evidence="21">
    <location>
        <begin position="25"/>
        <end position="146"/>
    </location>
</feature>
<dbReference type="InterPro" id="IPR024171">
    <property type="entry name" value="SRK-like_kinase"/>
</dbReference>
<keyword evidence="7 14" id="KW-0547">Nucleotide-binding</keyword>
<gene>
    <name evidence="24" type="primary">LOC120277265</name>
</gene>
<dbReference type="Pfam" id="PF08276">
    <property type="entry name" value="PAN_2"/>
    <property type="match status" value="1"/>
</dbReference>
<dbReference type="Gene3D" id="1.10.510.10">
    <property type="entry name" value="Transferase(Phosphotransferase) domain 1"/>
    <property type="match status" value="1"/>
</dbReference>
<dbReference type="GO" id="GO:0005524">
    <property type="term" value="F:ATP binding"/>
    <property type="evidence" value="ECO:0007669"/>
    <property type="project" value="UniProtKB-KW"/>
</dbReference>
<dbReference type="RefSeq" id="XP_039139967.1">
    <property type="nucleotide sequence ID" value="XM_039284033.1"/>
</dbReference>
<keyword evidence="2" id="KW-1003">Cell membrane</keyword>
<dbReference type="Proteomes" id="UP001515500">
    <property type="component" value="Chromosome 15"/>
</dbReference>
<dbReference type="FunFam" id="1.10.510.10:FF:000060">
    <property type="entry name" value="G-type lectin S-receptor-like serine/threonine-protein kinase"/>
    <property type="match status" value="1"/>
</dbReference>
<dbReference type="GO" id="GO:0048544">
    <property type="term" value="P:recognition of pollen"/>
    <property type="evidence" value="ECO:0007669"/>
    <property type="project" value="InterPro"/>
</dbReference>
<dbReference type="Gene3D" id="3.30.200.20">
    <property type="entry name" value="Phosphorylase Kinase, domain 1"/>
    <property type="match status" value="1"/>
</dbReference>
<keyword evidence="9 14" id="KW-0067">ATP-binding</keyword>
<dbReference type="Gene3D" id="2.90.10.10">
    <property type="entry name" value="Bulb-type lectin domain"/>
    <property type="match status" value="1"/>
</dbReference>
<keyword evidence="10" id="KW-1015">Disulfide bond</keyword>
<evidence type="ECO:0000256" key="7">
    <source>
        <dbReference type="ARBA" id="ARBA00022741"/>
    </source>
</evidence>
<reference evidence="24" key="1">
    <citation type="submission" date="2025-08" db="UniProtKB">
        <authorList>
            <consortium name="RefSeq"/>
        </authorList>
    </citation>
    <scope>IDENTIFICATION</scope>
</reference>
<dbReference type="GO" id="GO:0005886">
    <property type="term" value="C:plasma membrane"/>
    <property type="evidence" value="ECO:0007669"/>
    <property type="project" value="UniProtKB-SubCell"/>
</dbReference>
<dbReference type="Pfam" id="PF01453">
    <property type="entry name" value="B_lectin"/>
    <property type="match status" value="1"/>
</dbReference>
<evidence type="ECO:0000259" key="21">
    <source>
        <dbReference type="PROSITE" id="PS50927"/>
    </source>
</evidence>
<dbReference type="Pfam" id="PF07714">
    <property type="entry name" value="PK_Tyr_Ser-Thr"/>
    <property type="match status" value="1"/>
</dbReference>
<evidence type="ECO:0000259" key="19">
    <source>
        <dbReference type="PROSITE" id="PS50011"/>
    </source>
</evidence>
<dbReference type="SUPFAM" id="SSF51110">
    <property type="entry name" value="alpha-D-mannose-specific plant lectins"/>
    <property type="match status" value="1"/>
</dbReference>
<dbReference type="GeneID" id="120277265"/>
<dbReference type="CDD" id="cd00028">
    <property type="entry name" value="B_lectin"/>
    <property type="match status" value="1"/>
</dbReference>
<keyword evidence="23" id="KW-1185">Reference proteome</keyword>
<dbReference type="PROSITE" id="PS50026">
    <property type="entry name" value="EGF_3"/>
    <property type="match status" value="1"/>
</dbReference>
<keyword evidence="17" id="KW-0812">Transmembrane</keyword>
<comment type="catalytic activity">
    <reaction evidence="13 14">
        <text>L-seryl-[protein] + ATP = O-phospho-L-seryl-[protein] + ADP + H(+)</text>
        <dbReference type="Rhea" id="RHEA:17989"/>
        <dbReference type="Rhea" id="RHEA-COMP:9863"/>
        <dbReference type="Rhea" id="RHEA-COMP:11604"/>
        <dbReference type="ChEBI" id="CHEBI:15378"/>
        <dbReference type="ChEBI" id="CHEBI:29999"/>
        <dbReference type="ChEBI" id="CHEBI:30616"/>
        <dbReference type="ChEBI" id="CHEBI:83421"/>
        <dbReference type="ChEBI" id="CHEBI:456216"/>
        <dbReference type="EC" id="2.7.11.1"/>
    </reaction>
</comment>
<comment type="subcellular location">
    <subcellularLocation>
        <location evidence="1">Cell membrane</location>
        <topology evidence="1">Single-pass type I membrane protein</topology>
    </subcellularLocation>
</comment>
<dbReference type="PANTHER" id="PTHR27002:SF616">
    <property type="entry name" value="RECEPTOR-LIKE SERINE_THREONINE-PROTEIN KINASE"/>
    <property type="match status" value="1"/>
</dbReference>
<dbReference type="Pfam" id="PF00954">
    <property type="entry name" value="S_locus_glycop"/>
    <property type="match status" value="1"/>
</dbReference>
<dbReference type="PANTHER" id="PTHR27002">
    <property type="entry name" value="RECEPTOR-LIKE SERINE/THREONINE-PROTEIN KINASE SD1-8"/>
    <property type="match status" value="1"/>
</dbReference>
<dbReference type="SMART" id="SM00220">
    <property type="entry name" value="S_TKc"/>
    <property type="match status" value="1"/>
</dbReference>
<evidence type="ECO:0000256" key="13">
    <source>
        <dbReference type="ARBA" id="ARBA00048679"/>
    </source>
</evidence>
<evidence type="ECO:0000256" key="18">
    <source>
        <dbReference type="SAM" id="SignalP"/>
    </source>
</evidence>
<evidence type="ECO:0000256" key="2">
    <source>
        <dbReference type="ARBA" id="ARBA00022475"/>
    </source>
</evidence>
<comment type="caution">
    <text evidence="15">Lacks conserved residue(s) required for the propagation of feature annotation.</text>
</comment>
<name>A0AB40CK88_DIOCR</name>
<dbReference type="FunFam" id="3.30.200.20:FF:000195">
    <property type="entry name" value="G-type lectin S-receptor-like serine/threonine-protein kinase"/>
    <property type="match status" value="1"/>
</dbReference>
<dbReference type="InterPro" id="IPR001480">
    <property type="entry name" value="Bulb-type_lectin_dom"/>
</dbReference>
<feature type="transmembrane region" description="Helical" evidence="17">
    <location>
        <begin position="441"/>
        <end position="462"/>
    </location>
</feature>
<dbReference type="InterPro" id="IPR036426">
    <property type="entry name" value="Bulb-type_lectin_dom_sf"/>
</dbReference>
<evidence type="ECO:0000256" key="17">
    <source>
        <dbReference type="SAM" id="Phobius"/>
    </source>
</evidence>
<keyword evidence="4 15" id="KW-0245">EGF-like domain</keyword>
<dbReference type="EC" id="2.7.11.1" evidence="14"/>
<dbReference type="InterPro" id="IPR000858">
    <property type="entry name" value="S_locus_glycoprot_dom"/>
</dbReference>
<evidence type="ECO:0000256" key="8">
    <source>
        <dbReference type="ARBA" id="ARBA00022777"/>
    </source>
</evidence>
<dbReference type="SUPFAM" id="SSF56112">
    <property type="entry name" value="Protein kinase-like (PK-like)"/>
    <property type="match status" value="1"/>
</dbReference>
<evidence type="ECO:0000256" key="11">
    <source>
        <dbReference type="ARBA" id="ARBA00023180"/>
    </source>
</evidence>
<dbReference type="PROSITE" id="PS50011">
    <property type="entry name" value="PROTEIN_KINASE_DOM"/>
    <property type="match status" value="1"/>
</dbReference>
<keyword evidence="17" id="KW-1133">Transmembrane helix</keyword>
<dbReference type="InterPro" id="IPR003609">
    <property type="entry name" value="Pan_app"/>
</dbReference>
<evidence type="ECO:0000313" key="24">
    <source>
        <dbReference type="RefSeq" id="XP_039139967.1"/>
    </source>
</evidence>
<organism evidence="23 24">
    <name type="scientific">Dioscorea cayennensis subsp. rotundata</name>
    <name type="common">White Guinea yam</name>
    <name type="synonym">Dioscorea rotundata</name>
    <dbReference type="NCBI Taxonomy" id="55577"/>
    <lineage>
        <taxon>Eukaryota</taxon>
        <taxon>Viridiplantae</taxon>
        <taxon>Streptophyta</taxon>
        <taxon>Embryophyta</taxon>
        <taxon>Tracheophyta</taxon>
        <taxon>Spermatophyta</taxon>
        <taxon>Magnoliopsida</taxon>
        <taxon>Liliopsida</taxon>
        <taxon>Dioscoreales</taxon>
        <taxon>Dioscoreaceae</taxon>
        <taxon>Dioscorea</taxon>
    </lineage>
</organism>
<evidence type="ECO:0000256" key="3">
    <source>
        <dbReference type="ARBA" id="ARBA00022527"/>
    </source>
</evidence>
<feature type="compositionally biased region" description="Low complexity" evidence="16">
    <location>
        <begin position="812"/>
        <end position="823"/>
    </location>
</feature>
<evidence type="ECO:0000256" key="4">
    <source>
        <dbReference type="ARBA" id="ARBA00022536"/>
    </source>
</evidence>
<feature type="domain" description="Protein kinase" evidence="19">
    <location>
        <begin position="517"/>
        <end position="794"/>
    </location>
</feature>
<dbReference type="InterPro" id="IPR000719">
    <property type="entry name" value="Prot_kinase_dom"/>
</dbReference>
<dbReference type="PROSITE" id="PS50927">
    <property type="entry name" value="BULB_LECTIN"/>
    <property type="match status" value="1"/>
</dbReference>
<feature type="region of interest" description="Disordered" evidence="16">
    <location>
        <begin position="798"/>
        <end position="835"/>
    </location>
</feature>
<feature type="domain" description="EGF-like" evidence="20">
    <location>
        <begin position="282"/>
        <end position="318"/>
    </location>
</feature>
<feature type="signal peptide" evidence="18">
    <location>
        <begin position="1"/>
        <end position="23"/>
    </location>
</feature>
<evidence type="ECO:0000256" key="10">
    <source>
        <dbReference type="ARBA" id="ARBA00023157"/>
    </source>
</evidence>
<evidence type="ECO:0000259" key="22">
    <source>
        <dbReference type="PROSITE" id="PS50948"/>
    </source>
</evidence>
<dbReference type="PROSITE" id="PS50948">
    <property type="entry name" value="PAN"/>
    <property type="match status" value="1"/>
</dbReference>
<keyword evidence="8 14" id="KW-0418">Kinase</keyword>
<evidence type="ECO:0000256" key="16">
    <source>
        <dbReference type="SAM" id="MobiDB-lite"/>
    </source>
</evidence>
<dbReference type="InterPro" id="IPR001245">
    <property type="entry name" value="Ser-Thr/Tyr_kinase_cat_dom"/>
</dbReference>
<evidence type="ECO:0000256" key="12">
    <source>
        <dbReference type="ARBA" id="ARBA00047899"/>
    </source>
</evidence>
<evidence type="ECO:0000256" key="1">
    <source>
        <dbReference type="ARBA" id="ARBA00004251"/>
    </source>
</evidence>
<dbReference type="FunFam" id="2.90.10.10:FF:000005">
    <property type="entry name" value="G-type lectin S-receptor-like serine/threonine-protein kinase"/>
    <property type="match status" value="1"/>
</dbReference>
<dbReference type="InterPro" id="IPR011009">
    <property type="entry name" value="Kinase-like_dom_sf"/>
</dbReference>
<evidence type="ECO:0000259" key="20">
    <source>
        <dbReference type="PROSITE" id="PS50026"/>
    </source>
</evidence>
<feature type="domain" description="Apple" evidence="22">
    <location>
        <begin position="337"/>
        <end position="421"/>
    </location>
</feature>
<dbReference type="PROSITE" id="PS00108">
    <property type="entry name" value="PROTEIN_KINASE_ST"/>
    <property type="match status" value="1"/>
</dbReference>
<keyword evidence="17" id="KW-0472">Membrane</keyword>
<dbReference type="GO" id="GO:0004674">
    <property type="term" value="F:protein serine/threonine kinase activity"/>
    <property type="evidence" value="ECO:0007669"/>
    <property type="project" value="UniProtKB-KW"/>
</dbReference>
<keyword evidence="3 14" id="KW-0723">Serine/threonine-protein kinase</keyword>
<dbReference type="PIRSF" id="PIRSF000641">
    <property type="entry name" value="SRK"/>
    <property type="match status" value="1"/>
</dbReference>
<dbReference type="SMART" id="SM00108">
    <property type="entry name" value="B_lectin"/>
    <property type="match status" value="1"/>
</dbReference>
<evidence type="ECO:0000256" key="14">
    <source>
        <dbReference type="PIRNR" id="PIRNR000641"/>
    </source>
</evidence>
<protein>
    <recommendedName>
        <fullName evidence="14">Receptor-like serine/threonine-protein kinase</fullName>
        <ecNumber evidence="14">2.7.11.1</ecNumber>
    </recommendedName>
</protein>
<dbReference type="CDD" id="cd14066">
    <property type="entry name" value="STKc_IRAK"/>
    <property type="match status" value="1"/>
</dbReference>
<keyword evidence="5 14" id="KW-0808">Transferase</keyword>
<comment type="catalytic activity">
    <reaction evidence="12 14">
        <text>L-threonyl-[protein] + ATP = O-phospho-L-threonyl-[protein] + ADP + H(+)</text>
        <dbReference type="Rhea" id="RHEA:46608"/>
        <dbReference type="Rhea" id="RHEA-COMP:11060"/>
        <dbReference type="Rhea" id="RHEA-COMP:11605"/>
        <dbReference type="ChEBI" id="CHEBI:15378"/>
        <dbReference type="ChEBI" id="CHEBI:30013"/>
        <dbReference type="ChEBI" id="CHEBI:30616"/>
        <dbReference type="ChEBI" id="CHEBI:61977"/>
        <dbReference type="ChEBI" id="CHEBI:456216"/>
        <dbReference type="EC" id="2.7.11.1"/>
    </reaction>
</comment>
<comment type="similarity">
    <text evidence="14">Belongs to the protein kinase superfamily. Ser/Thr protein kinase family.</text>
</comment>
<evidence type="ECO:0000256" key="5">
    <source>
        <dbReference type="ARBA" id="ARBA00022679"/>
    </source>
</evidence>
<dbReference type="GO" id="GO:0051707">
    <property type="term" value="P:response to other organism"/>
    <property type="evidence" value="ECO:0007669"/>
    <property type="project" value="UniProtKB-ARBA"/>
</dbReference>
<proteinExistence type="inferred from homology"/>
<evidence type="ECO:0000256" key="6">
    <source>
        <dbReference type="ARBA" id="ARBA00022729"/>
    </source>
</evidence>
<keyword evidence="11" id="KW-0325">Glycoprotein</keyword>
<dbReference type="SMART" id="SM00473">
    <property type="entry name" value="PAN_AP"/>
    <property type="match status" value="1"/>
</dbReference>